<dbReference type="InterPro" id="IPR010104">
    <property type="entry name" value="TonB_rcpt_bac"/>
</dbReference>
<dbReference type="Pfam" id="PF00593">
    <property type="entry name" value="TonB_dep_Rec_b-barrel"/>
    <property type="match status" value="1"/>
</dbReference>
<organism evidence="8 9">
    <name type="scientific">Caulobacter rhizosphaerae</name>
    <dbReference type="NCBI Taxonomy" id="2010972"/>
    <lineage>
        <taxon>Bacteria</taxon>
        <taxon>Pseudomonadati</taxon>
        <taxon>Pseudomonadota</taxon>
        <taxon>Alphaproteobacteria</taxon>
        <taxon>Caulobacterales</taxon>
        <taxon>Caulobacteraceae</taxon>
        <taxon>Caulobacter</taxon>
    </lineage>
</organism>
<protein>
    <submittedName>
        <fullName evidence="8">TonB-dependent receptor</fullName>
    </submittedName>
</protein>
<evidence type="ECO:0000313" key="9">
    <source>
        <dbReference type="Proteomes" id="UP001262754"/>
    </source>
</evidence>
<evidence type="ECO:0000259" key="6">
    <source>
        <dbReference type="Pfam" id="PF00593"/>
    </source>
</evidence>
<dbReference type="NCBIfam" id="TIGR01782">
    <property type="entry name" value="TonB-Xanth-Caul"/>
    <property type="match status" value="1"/>
</dbReference>
<dbReference type="Proteomes" id="UP001262754">
    <property type="component" value="Unassembled WGS sequence"/>
</dbReference>
<dbReference type="Gene3D" id="3.55.50.30">
    <property type="match status" value="1"/>
</dbReference>
<evidence type="ECO:0000256" key="5">
    <source>
        <dbReference type="SAM" id="SignalP"/>
    </source>
</evidence>
<comment type="subcellular location">
    <subcellularLocation>
        <location evidence="1 4">Cell outer membrane</location>
    </subcellularLocation>
</comment>
<dbReference type="Pfam" id="PF07715">
    <property type="entry name" value="Plug"/>
    <property type="match status" value="1"/>
</dbReference>
<keyword evidence="3" id="KW-0998">Cell outer membrane</keyword>
<evidence type="ECO:0000256" key="2">
    <source>
        <dbReference type="ARBA" id="ARBA00023136"/>
    </source>
</evidence>
<dbReference type="InterPro" id="IPR036942">
    <property type="entry name" value="Beta-barrel_TonB_sf"/>
</dbReference>
<keyword evidence="4" id="KW-0798">TonB box</keyword>
<dbReference type="RefSeq" id="WP_310034601.1">
    <property type="nucleotide sequence ID" value="NZ_JAVDRL010000013.1"/>
</dbReference>
<evidence type="ECO:0000313" key="8">
    <source>
        <dbReference type="EMBL" id="MDR6533669.1"/>
    </source>
</evidence>
<feature type="domain" description="TonB-dependent receptor plug" evidence="7">
    <location>
        <begin position="139"/>
        <end position="247"/>
    </location>
</feature>
<keyword evidence="8" id="KW-0675">Receptor</keyword>
<feature type="chain" id="PRO_5046785228" evidence="5">
    <location>
        <begin position="29"/>
        <end position="952"/>
    </location>
</feature>
<gene>
    <name evidence="8" type="ORF">J2800_004435</name>
</gene>
<dbReference type="SUPFAM" id="SSF56935">
    <property type="entry name" value="Porins"/>
    <property type="match status" value="1"/>
</dbReference>
<comment type="caution">
    <text evidence="8">The sequence shown here is derived from an EMBL/GenBank/DDBJ whole genome shotgun (WGS) entry which is preliminary data.</text>
</comment>
<dbReference type="PANTHER" id="PTHR40980">
    <property type="entry name" value="PLUG DOMAIN-CONTAINING PROTEIN"/>
    <property type="match status" value="1"/>
</dbReference>
<accession>A0ABU1N5H1</accession>
<evidence type="ECO:0000256" key="1">
    <source>
        <dbReference type="ARBA" id="ARBA00004442"/>
    </source>
</evidence>
<sequence>MPRKIDCRTVLFTITATAAATLASPAHAQTRRDLGPALTQLAIERDVQIIFQTRLVEGRIAGRVRRGAGLDETLAALVGGQGLVVRKLGPALYSLETVPARTALPSSGPGDDEVAPLEAVVVTASYAASLGRALALKRRAAYGLDAVSAEDIARLPAVNAAEALQLAPGVSLERHRGIGLYVSVRGLGPQFQNVLLNGRSVAMNDLVENGGFRGRQFRFEMLPADAIETIEVAKTTTADMDEGALGGNIDVRTFKPLEQSRRAAVSVRGSVGQSGKVDPAASGVWSWTNESGSLGLLAAGVADRRHIRNDRLYQTGWNLDRFPAVLGPGLYTPTRTRPTIELEDRRLASGDFALQWRPSAAWRTDLDLLLTRLDARYDEFGLDIYPDDSTLSAPRFVPGTQVVVGHTVQAGTIDNVRWMASRETSLNRHDLVALGAHQHWSQGSWSLEADYAYSRARSYHPDGRGTVRARAAFFAPLSFDFGRGREAGPTLTTPVDYADPDRFVGQTFDYTWKDSRDTDAALKLDASRVFDAPLVKLSAGVEQRRRVRDYRRRDWILDTVVGAPLTALGDRFHALTPVSDFLAGTTGDLPRRWVAPDARAFYERLFTAEIAARPPSISDLRNSFVVEEKIRSAYVRGDFSGLWFGRAVDGDLGVRYARTDQVSQGVLSSGADPIPAQWRKTYGDWLPSANLRVTLRPDLLLRLGASRVVNRPNVVDNAPRITLARDTPTANGGNPDLDPFLATQLDVSLEWYLTSGGALTGAVFDRRLDNYITAQNTFIQVPGRGEVLLSTNVNGGDARIQGVEAAYSQTFRSLPAPLDGLGVQGSLTLVRSQASYFAGDRVIRNALLGLSRTNYSLLVFYERGRASVRLGYVWRGPYLTTIGSSITAPSHTEAFGSLDGAASWRIDRRMTLSLEGVNLTDARKYIYGETRDQPMETHHWGRYLSARLRWAF</sequence>
<dbReference type="InterPro" id="IPR012910">
    <property type="entry name" value="Plug_dom"/>
</dbReference>
<dbReference type="InterPro" id="IPR037066">
    <property type="entry name" value="Plug_dom_sf"/>
</dbReference>
<feature type="signal peptide" evidence="5">
    <location>
        <begin position="1"/>
        <end position="28"/>
    </location>
</feature>
<evidence type="ECO:0000256" key="3">
    <source>
        <dbReference type="ARBA" id="ARBA00023237"/>
    </source>
</evidence>
<proteinExistence type="inferred from homology"/>
<evidence type="ECO:0000259" key="7">
    <source>
        <dbReference type="Pfam" id="PF07715"/>
    </source>
</evidence>
<dbReference type="CDD" id="cd01347">
    <property type="entry name" value="ligand_gated_channel"/>
    <property type="match status" value="1"/>
</dbReference>
<keyword evidence="2 4" id="KW-0472">Membrane</keyword>
<dbReference type="EMBL" id="JAVDRL010000013">
    <property type="protein sequence ID" value="MDR6533669.1"/>
    <property type="molecule type" value="Genomic_DNA"/>
</dbReference>
<feature type="domain" description="TonB-dependent receptor-like beta-barrel" evidence="6">
    <location>
        <begin position="478"/>
        <end position="919"/>
    </location>
</feature>
<dbReference type="InterPro" id="IPR000531">
    <property type="entry name" value="Beta-barrel_TonB"/>
</dbReference>
<name>A0ABU1N5H1_9CAUL</name>
<reference evidence="8 9" key="1">
    <citation type="submission" date="2023-07" db="EMBL/GenBank/DDBJ databases">
        <title>Sorghum-associated microbial communities from plants grown in Nebraska, USA.</title>
        <authorList>
            <person name="Schachtman D."/>
        </authorList>
    </citation>
    <scope>NUCLEOTIDE SEQUENCE [LARGE SCALE GENOMIC DNA]</scope>
    <source>
        <strain evidence="8 9">DS2154</strain>
    </source>
</reference>
<dbReference type="PANTHER" id="PTHR40980:SF3">
    <property type="entry name" value="TONB-DEPENDENT RECEPTOR-LIKE BETA-BARREL DOMAIN-CONTAINING PROTEIN"/>
    <property type="match status" value="1"/>
</dbReference>
<dbReference type="Gene3D" id="2.170.130.10">
    <property type="entry name" value="TonB-dependent receptor, plug domain"/>
    <property type="match status" value="1"/>
</dbReference>
<keyword evidence="5" id="KW-0732">Signal</keyword>
<comment type="similarity">
    <text evidence="4">Belongs to the TonB-dependent receptor family.</text>
</comment>
<keyword evidence="9" id="KW-1185">Reference proteome</keyword>
<evidence type="ECO:0000256" key="4">
    <source>
        <dbReference type="RuleBase" id="RU003357"/>
    </source>
</evidence>
<dbReference type="Gene3D" id="2.40.170.20">
    <property type="entry name" value="TonB-dependent receptor, beta-barrel domain"/>
    <property type="match status" value="1"/>
</dbReference>